<comment type="caution">
    <text evidence="2">The sequence shown here is derived from an EMBL/GenBank/DDBJ whole genome shotgun (WGS) entry which is preliminary data.</text>
</comment>
<evidence type="ECO:0000313" key="5">
    <source>
        <dbReference type="Proteomes" id="UP000809440"/>
    </source>
</evidence>
<accession>A0A9Q2P284</accession>
<proteinExistence type="predicted"/>
<gene>
    <name evidence="2" type="ORF">JQX41_17210</name>
    <name evidence="3" type="ORF">JQX48_17225</name>
</gene>
<evidence type="ECO:0000313" key="2">
    <source>
        <dbReference type="EMBL" id="MBM2414061.1"/>
    </source>
</evidence>
<reference evidence="2 5" key="1">
    <citation type="submission" date="2021-01" db="EMBL/GenBank/DDBJ databases">
        <title>Diatom-associated Roseobacters Show Island Model of Population Structure.</title>
        <authorList>
            <person name="Qu L."/>
            <person name="Feng X."/>
            <person name="Chen Y."/>
            <person name="Li L."/>
            <person name="Wang X."/>
            <person name="Hu Z."/>
            <person name="Wang H."/>
            <person name="Luo H."/>
        </authorList>
    </citation>
    <scope>NUCLEOTIDE SEQUENCE</scope>
    <source>
        <strain evidence="3 5">CC28-63</strain>
        <strain evidence="2">CC28-69</strain>
    </source>
</reference>
<sequence>MSADILRNMPPSLSRWYEVGQDRINAFADVTEDWQFIHLDTERMAPQGGTMAHGFLTLSMLSAMSYDVQPEIPGMVQGLNYGFDRIRFVTPVRAGQRIRGRFSVADVVEKPGRYDVTWDVVVEIDGAERPAIVAKWINVFEVEA</sequence>
<dbReference type="Gene3D" id="3.10.129.10">
    <property type="entry name" value="Hotdog Thioesterase"/>
    <property type="match status" value="1"/>
</dbReference>
<evidence type="ECO:0000313" key="4">
    <source>
        <dbReference type="Proteomes" id="UP000755667"/>
    </source>
</evidence>
<dbReference type="Proteomes" id="UP000809440">
    <property type="component" value="Unassembled WGS sequence"/>
</dbReference>
<feature type="domain" description="MaoC-like" evidence="1">
    <location>
        <begin position="9"/>
        <end position="111"/>
    </location>
</feature>
<dbReference type="SUPFAM" id="SSF54637">
    <property type="entry name" value="Thioesterase/thiol ester dehydrase-isomerase"/>
    <property type="match status" value="1"/>
</dbReference>
<dbReference type="AlphaFoldDB" id="A0A9Q2P284"/>
<dbReference type="InterPro" id="IPR029069">
    <property type="entry name" value="HotDog_dom_sf"/>
</dbReference>
<dbReference type="InterPro" id="IPR002539">
    <property type="entry name" value="MaoC-like_dom"/>
</dbReference>
<dbReference type="InterPro" id="IPR039375">
    <property type="entry name" value="NodN-like"/>
</dbReference>
<dbReference type="GeneID" id="62639804"/>
<dbReference type="PANTHER" id="PTHR42993">
    <property type="entry name" value="MAOC-LIKE DEHYDRATASE DOMAIN-CONTAINING PROTEIN"/>
    <property type="match status" value="1"/>
</dbReference>
<dbReference type="OrthoDB" id="9801735at2"/>
<dbReference type="RefSeq" id="WP_085628076.1">
    <property type="nucleotide sequence ID" value="NZ_JAFBWU010000012.1"/>
</dbReference>
<keyword evidence="5" id="KW-1185">Reference proteome</keyword>
<dbReference type="EMBL" id="JAFBXF010000012">
    <property type="protein sequence ID" value="MBM2418731.1"/>
    <property type="molecule type" value="Genomic_DNA"/>
</dbReference>
<dbReference type="Pfam" id="PF01575">
    <property type="entry name" value="MaoC_dehydratas"/>
    <property type="match status" value="1"/>
</dbReference>
<dbReference type="Proteomes" id="UP000755667">
    <property type="component" value="Unassembled WGS sequence"/>
</dbReference>
<name>A0A9Q2P284_9RHOB</name>
<dbReference type="EMBL" id="JAFBXE010000012">
    <property type="protein sequence ID" value="MBM2414061.1"/>
    <property type="molecule type" value="Genomic_DNA"/>
</dbReference>
<organism evidence="2 4">
    <name type="scientific">Marivita cryptomonadis</name>
    <dbReference type="NCBI Taxonomy" id="505252"/>
    <lineage>
        <taxon>Bacteria</taxon>
        <taxon>Pseudomonadati</taxon>
        <taxon>Pseudomonadota</taxon>
        <taxon>Alphaproteobacteria</taxon>
        <taxon>Rhodobacterales</taxon>
        <taxon>Roseobacteraceae</taxon>
        <taxon>Marivita</taxon>
    </lineage>
</organism>
<evidence type="ECO:0000313" key="3">
    <source>
        <dbReference type="EMBL" id="MBM2418731.1"/>
    </source>
</evidence>
<evidence type="ECO:0000259" key="1">
    <source>
        <dbReference type="Pfam" id="PF01575"/>
    </source>
</evidence>
<protein>
    <submittedName>
        <fullName evidence="2">MaoC family dehydratase</fullName>
    </submittedName>
</protein>
<dbReference type="CDD" id="cd03450">
    <property type="entry name" value="NodN"/>
    <property type="match status" value="1"/>
</dbReference>
<dbReference type="PANTHER" id="PTHR42993:SF1">
    <property type="entry name" value="MAOC-LIKE DEHYDRATASE DOMAIN-CONTAINING PROTEIN"/>
    <property type="match status" value="1"/>
</dbReference>